<dbReference type="PANTHER" id="PTHR34039:SF1">
    <property type="entry name" value="UPF0102 PROTEIN YRAN"/>
    <property type="match status" value="1"/>
</dbReference>
<dbReference type="GeneID" id="302998151"/>
<dbReference type="Gene3D" id="3.40.1350.10">
    <property type="match status" value="1"/>
</dbReference>
<dbReference type="eggNOG" id="COG0792">
    <property type="taxonomic scope" value="Bacteria"/>
</dbReference>
<dbReference type="RefSeq" id="WP_013701200.1">
    <property type="nucleotide sequence ID" value="NC_015385.1"/>
</dbReference>
<dbReference type="HAMAP" id="MF_00048">
    <property type="entry name" value="UPF0102"/>
    <property type="match status" value="1"/>
</dbReference>
<dbReference type="GO" id="GO:0003676">
    <property type="term" value="F:nucleic acid binding"/>
    <property type="evidence" value="ECO:0007669"/>
    <property type="project" value="InterPro"/>
</dbReference>
<dbReference type="HOGENOM" id="CLU_115353_2_1_12"/>
<sequence length="120" mass="14012">MKESTRTKGITGEEKARDFLIKNGYSILDRNFRIREGEIDIIAEKQNFLVFVEVKSLPLGNAEILAHELNSIKRKKIIKTSKCYLKKHRQYNNRFIRYDVIAIDVPGLDPVYHIENAFSE</sequence>
<reference evidence="4" key="2">
    <citation type="submission" date="2011-04" db="EMBL/GenBank/DDBJ databases">
        <title>The complete genome of chromosome of Treponema succinifaciens DSM 2489.</title>
        <authorList>
            <person name="Lucas S."/>
            <person name="Copeland A."/>
            <person name="Lapidus A."/>
            <person name="Bruce D."/>
            <person name="Goodwin L."/>
            <person name="Pitluck S."/>
            <person name="Peters L."/>
            <person name="Kyrpides N."/>
            <person name="Mavromatis K."/>
            <person name="Ivanova N."/>
            <person name="Ovchinnikova G."/>
            <person name="Teshima H."/>
            <person name="Detter J.C."/>
            <person name="Tapia R."/>
            <person name="Han C."/>
            <person name="Land M."/>
            <person name="Hauser L."/>
            <person name="Markowitz V."/>
            <person name="Cheng J.-F."/>
            <person name="Hugenholtz P."/>
            <person name="Woyke T."/>
            <person name="Wu D."/>
            <person name="Gronow S."/>
            <person name="Wellnitz S."/>
            <person name="Brambilla E."/>
            <person name="Klenk H.-P."/>
            <person name="Eisen J.A."/>
        </authorList>
    </citation>
    <scope>NUCLEOTIDE SEQUENCE [LARGE SCALE GENOMIC DNA]</scope>
    <source>
        <strain evidence="4">ATCC 33096 / DSM 2489 / 6091</strain>
    </source>
</reference>
<protein>
    <recommendedName>
        <fullName evidence="2">UPF0102 protein Tresu_0988</fullName>
    </recommendedName>
</protein>
<dbReference type="InterPro" id="IPR011856">
    <property type="entry name" value="tRNA_endonuc-like_dom_sf"/>
</dbReference>
<reference evidence="3 4" key="1">
    <citation type="journal article" date="2011" name="Stand. Genomic Sci.">
        <title>Complete genome sequence of Treponema succinifaciens type strain (6091).</title>
        <authorList>
            <person name="Han C."/>
            <person name="Gronow S."/>
            <person name="Teshima H."/>
            <person name="Lapidus A."/>
            <person name="Nolan M."/>
            <person name="Lucas S."/>
            <person name="Hammon N."/>
            <person name="Deshpande S."/>
            <person name="Cheng J.F."/>
            <person name="Zeytun A."/>
            <person name="Tapia R."/>
            <person name="Goodwin L."/>
            <person name="Pitluck S."/>
            <person name="Liolios K."/>
            <person name="Pagani I."/>
            <person name="Ivanova N."/>
            <person name="Mavromatis K."/>
            <person name="Mikhailova N."/>
            <person name="Huntemann M."/>
            <person name="Pati A."/>
            <person name="Chen A."/>
            <person name="Palaniappan K."/>
            <person name="Land M."/>
            <person name="Hauser L."/>
            <person name="Brambilla E.M."/>
            <person name="Rohde M."/>
            <person name="Goker M."/>
            <person name="Woyke T."/>
            <person name="Bristow J."/>
            <person name="Eisen J.A."/>
            <person name="Markowitz V."/>
            <person name="Hugenholtz P."/>
            <person name="Kyrpides N.C."/>
            <person name="Klenk H.P."/>
            <person name="Detter J.C."/>
        </authorList>
    </citation>
    <scope>NUCLEOTIDE SEQUENCE [LARGE SCALE GENOMIC DNA]</scope>
    <source>
        <strain evidence="4">ATCC 33096 / DSM 2489 / 6091</strain>
    </source>
</reference>
<dbReference type="InterPro" id="IPR003509">
    <property type="entry name" value="UPF0102_YraN-like"/>
</dbReference>
<organism evidence="3 4">
    <name type="scientific">Treponema succinifaciens (strain ATCC 33096 / DSM 2489 / 6091)</name>
    <dbReference type="NCBI Taxonomy" id="869209"/>
    <lineage>
        <taxon>Bacteria</taxon>
        <taxon>Pseudomonadati</taxon>
        <taxon>Spirochaetota</taxon>
        <taxon>Spirochaetia</taxon>
        <taxon>Spirochaetales</taxon>
        <taxon>Treponemataceae</taxon>
        <taxon>Treponema</taxon>
    </lineage>
</organism>
<dbReference type="Proteomes" id="UP000006852">
    <property type="component" value="Chromosome"/>
</dbReference>
<evidence type="ECO:0000256" key="1">
    <source>
        <dbReference type="ARBA" id="ARBA00006738"/>
    </source>
</evidence>
<proteinExistence type="inferred from homology"/>
<dbReference type="PANTHER" id="PTHR34039">
    <property type="entry name" value="UPF0102 PROTEIN YRAN"/>
    <property type="match status" value="1"/>
</dbReference>
<dbReference type="InterPro" id="IPR011335">
    <property type="entry name" value="Restrct_endonuc-II-like"/>
</dbReference>
<dbReference type="Pfam" id="PF02021">
    <property type="entry name" value="UPF0102"/>
    <property type="match status" value="1"/>
</dbReference>
<dbReference type="AlphaFoldDB" id="F2NUS7"/>
<comment type="similarity">
    <text evidence="1 2">Belongs to the UPF0102 family.</text>
</comment>
<dbReference type="STRING" id="869209.Tresu_0988"/>
<name>F2NUS7_TRES6</name>
<keyword evidence="4" id="KW-1185">Reference proteome</keyword>
<dbReference type="KEGG" id="tsu:Tresu_0988"/>
<dbReference type="SUPFAM" id="SSF52980">
    <property type="entry name" value="Restriction endonuclease-like"/>
    <property type="match status" value="1"/>
</dbReference>
<dbReference type="EMBL" id="CP002631">
    <property type="protein sequence ID" value="AEB13908.1"/>
    <property type="molecule type" value="Genomic_DNA"/>
</dbReference>
<gene>
    <name evidence="3" type="ordered locus">Tresu_0988</name>
</gene>
<evidence type="ECO:0000256" key="2">
    <source>
        <dbReference type="HAMAP-Rule" id="MF_00048"/>
    </source>
</evidence>
<evidence type="ECO:0000313" key="3">
    <source>
        <dbReference type="EMBL" id="AEB13908.1"/>
    </source>
</evidence>
<accession>F2NUS7</accession>
<evidence type="ECO:0000313" key="4">
    <source>
        <dbReference type="Proteomes" id="UP000006852"/>
    </source>
</evidence>